<feature type="region of interest" description="Nuclease activity, interacts with RecD and RecA" evidence="15">
    <location>
        <begin position="799"/>
        <end position="1144"/>
    </location>
</feature>
<evidence type="ECO:0000256" key="5">
    <source>
        <dbReference type="ARBA" id="ARBA00022801"/>
    </source>
</evidence>
<dbReference type="InterPro" id="IPR000212">
    <property type="entry name" value="DNA_helicase_UvrD/REP"/>
</dbReference>
<dbReference type="PANTHER" id="PTHR11070">
    <property type="entry name" value="UVRD / RECB / PCRA DNA HELICASE FAMILY MEMBER"/>
    <property type="match status" value="1"/>
</dbReference>
<keyword evidence="11 15" id="KW-0234">DNA repair</keyword>
<evidence type="ECO:0000256" key="16">
    <source>
        <dbReference type="PROSITE-ProRule" id="PRU00560"/>
    </source>
</evidence>
<comment type="subunit">
    <text evidence="15">Heterotrimer of RecB, RecC and RecD. All subunits contribute to DNA-binding. Interacts with RecA.</text>
</comment>
<keyword evidence="1 15" id="KW-0540">Nuclease</keyword>
<comment type="cofactor">
    <cofactor evidence="15">
        <name>Mg(2+)</name>
        <dbReference type="ChEBI" id="CHEBI:18420"/>
    </cofactor>
    <text evidence="15">Binds 1 Mg(2+) ion per subunit.</text>
</comment>
<evidence type="ECO:0000256" key="13">
    <source>
        <dbReference type="ARBA" id="ARBA00034617"/>
    </source>
</evidence>
<evidence type="ECO:0000256" key="10">
    <source>
        <dbReference type="ARBA" id="ARBA00023125"/>
    </source>
</evidence>
<dbReference type="Pfam" id="PF00580">
    <property type="entry name" value="UvrD-helicase"/>
    <property type="match status" value="1"/>
</dbReference>
<dbReference type="AlphaFoldDB" id="A0A1H1VKK2"/>
<dbReference type="InterPro" id="IPR004586">
    <property type="entry name" value="RecB"/>
</dbReference>
<dbReference type="CDD" id="cd22352">
    <property type="entry name" value="RecB_C-like"/>
    <property type="match status" value="1"/>
</dbReference>
<dbReference type="GO" id="GO:0016887">
    <property type="term" value="F:ATP hydrolysis activity"/>
    <property type="evidence" value="ECO:0007669"/>
    <property type="project" value="RHEA"/>
</dbReference>
<dbReference type="PANTHER" id="PTHR11070:SF23">
    <property type="entry name" value="RECBCD ENZYME SUBUNIT RECB"/>
    <property type="match status" value="1"/>
</dbReference>
<dbReference type="GO" id="GO:0043138">
    <property type="term" value="F:3'-5' DNA helicase activity"/>
    <property type="evidence" value="ECO:0007669"/>
    <property type="project" value="UniProtKB-UniRule"/>
</dbReference>
<dbReference type="OrthoDB" id="9810135at2"/>
<dbReference type="InterPro" id="IPR011335">
    <property type="entry name" value="Restrct_endonuc-II-like"/>
</dbReference>
<dbReference type="GO" id="GO:0003677">
    <property type="term" value="F:DNA binding"/>
    <property type="evidence" value="ECO:0007669"/>
    <property type="project" value="UniProtKB-UniRule"/>
</dbReference>
<dbReference type="SUPFAM" id="SSF52540">
    <property type="entry name" value="P-loop containing nucleoside triphosphate hydrolases"/>
    <property type="match status" value="1"/>
</dbReference>
<dbReference type="GO" id="GO:0000287">
    <property type="term" value="F:magnesium ion binding"/>
    <property type="evidence" value="ECO:0007669"/>
    <property type="project" value="UniProtKB-UniRule"/>
</dbReference>
<proteinExistence type="inferred from homology"/>
<dbReference type="GO" id="GO:0005524">
    <property type="term" value="F:ATP binding"/>
    <property type="evidence" value="ECO:0007669"/>
    <property type="project" value="UniProtKB-UniRule"/>
</dbReference>
<comment type="catalytic activity">
    <reaction evidence="15">
        <text>Exonucleolytic cleavage (in the presence of ATP) in either 5'- to 3'- or 3'- to 5'-direction to yield 5'-phosphooligonucleotides.</text>
        <dbReference type="EC" id="3.1.11.5"/>
    </reaction>
</comment>
<reference evidence="20 21" key="1">
    <citation type="submission" date="2016-10" db="EMBL/GenBank/DDBJ databases">
        <authorList>
            <person name="de Groot N.N."/>
        </authorList>
    </citation>
    <scope>NUCLEOTIDE SEQUENCE [LARGE SCALE GENOMIC DNA]</scope>
    <source>
        <strain evidence="20 21">DSM 21741</strain>
    </source>
</reference>
<feature type="active site" description="For nuclease activity" evidence="15">
    <location>
        <position position="1031"/>
    </location>
</feature>
<dbReference type="STRING" id="546871.SAMN04488543_2519"/>
<dbReference type="PROSITE" id="PS51198">
    <property type="entry name" value="UVRD_HELICASE_ATP_BIND"/>
    <property type="match status" value="1"/>
</dbReference>
<evidence type="ECO:0000256" key="11">
    <source>
        <dbReference type="ARBA" id="ARBA00023204"/>
    </source>
</evidence>
<evidence type="ECO:0000256" key="3">
    <source>
        <dbReference type="ARBA" id="ARBA00022741"/>
    </source>
</evidence>
<gene>
    <name evidence="15" type="primary">recB</name>
    <name evidence="20" type="ORF">SAMN04488543_2519</name>
</gene>
<dbReference type="PROSITE" id="PS51217">
    <property type="entry name" value="UVRD_HELICASE_CTER"/>
    <property type="match status" value="1"/>
</dbReference>
<keyword evidence="10 15" id="KW-0238">DNA-binding</keyword>
<keyword evidence="3 15" id="KW-0547">Nucleotide-binding</keyword>
<dbReference type="InterPro" id="IPR011604">
    <property type="entry name" value="PDDEXK-like_dom_sf"/>
</dbReference>
<keyword evidence="6 15" id="KW-0347">Helicase</keyword>
<feature type="binding site" evidence="16">
    <location>
        <begin position="33"/>
        <end position="40"/>
    </location>
    <ligand>
        <name>ATP</name>
        <dbReference type="ChEBI" id="CHEBI:30616"/>
    </ligand>
</feature>
<accession>A0A1H1VKK2</accession>
<protein>
    <recommendedName>
        <fullName evidence="15">RecBCD enzyme subunit RecB</fullName>
        <ecNumber evidence="15">3.1.11.5</ecNumber>
        <ecNumber evidence="15">5.6.2.4</ecNumber>
    </recommendedName>
    <alternativeName>
        <fullName evidence="15">DNA 3'-5' helicase subunit RecB</fullName>
    </alternativeName>
    <alternativeName>
        <fullName evidence="15">Exonuclease V subunit RecB</fullName>
        <shortName evidence="15">ExoV subunit RecB</shortName>
    </alternativeName>
    <alternativeName>
        <fullName evidence="15">Helicase/nuclease RecBCD subunit RecB</fullName>
    </alternativeName>
</protein>
<dbReference type="EC" id="5.6.2.4" evidence="15"/>
<dbReference type="Gene3D" id="3.90.320.10">
    <property type="match status" value="1"/>
</dbReference>
<evidence type="ECO:0000256" key="4">
    <source>
        <dbReference type="ARBA" id="ARBA00022763"/>
    </source>
</evidence>
<evidence type="ECO:0000313" key="21">
    <source>
        <dbReference type="Proteomes" id="UP000199092"/>
    </source>
</evidence>
<dbReference type="SUPFAM" id="SSF52980">
    <property type="entry name" value="Restriction endonuclease-like"/>
    <property type="match status" value="1"/>
</dbReference>
<dbReference type="CDD" id="cd17932">
    <property type="entry name" value="DEXQc_UvrD"/>
    <property type="match status" value="1"/>
</dbReference>
<feature type="domain" description="UvrD-like helicase C-terminal" evidence="19">
    <location>
        <begin position="379"/>
        <end position="639"/>
    </location>
</feature>
<comment type="function">
    <text evidence="15">A helicase/nuclease that prepares dsDNA breaks (DSB) for recombinational DNA repair. Binds to DSBs and unwinds DNA via a highly rapid and processive ATP-dependent bidirectional helicase activity. Unwinds dsDNA until it encounters a Chi (crossover hotspot instigator) sequence from the 3' direction. Cuts ssDNA a few nucleotides 3' to the Chi site. The properties and activities of the enzyme are changed at Chi. The Chi-altered holoenzyme produces a long 3'-ssDNA overhang and facilitates RecA-binding to the ssDNA for homologous DNA recombination and repair. Holoenzyme degrades any linearized DNA that is unable to undergo homologous recombination. In the holoenzyme this subunit contributes ATPase, 3'-5' helicase, exonuclease activity and loads RecA onto ssDNA.</text>
</comment>
<dbReference type="Gene3D" id="1.10.486.10">
    <property type="entry name" value="PCRA, domain 4"/>
    <property type="match status" value="1"/>
</dbReference>
<comment type="similarity">
    <text evidence="15">Belongs to the helicase family. UvrD subfamily.</text>
</comment>
<comment type="domain">
    <text evidence="15">The N-terminal DNA-binding domain is a ssDNA-dependent ATPase and has ATP-dependent 3'-5' helicase function. This domain interacts with RecC.</text>
</comment>
<feature type="binding site" evidence="15">
    <location>
        <position position="1013"/>
    </location>
    <ligand>
        <name>Mg(2+)</name>
        <dbReference type="ChEBI" id="CHEBI:18420"/>
    </ligand>
</feature>
<evidence type="ECO:0000256" key="1">
    <source>
        <dbReference type="ARBA" id="ARBA00022722"/>
    </source>
</evidence>
<comment type="miscellaneous">
    <text evidence="15">In the RecBCD complex, RecB has a slow 3'-5' helicase, an exonuclease activity and loads RecA onto ssDNA, RecD has a fast 5'-3' helicase activity, while RecC stimulates the ATPase and processivity of the RecB helicase and contributes to recognition of the Chi site.</text>
</comment>
<evidence type="ECO:0000256" key="9">
    <source>
        <dbReference type="ARBA" id="ARBA00022842"/>
    </source>
</evidence>
<comment type="catalytic activity">
    <reaction evidence="13 15">
        <text>Couples ATP hydrolysis with the unwinding of duplex DNA by translocating in the 3'-5' direction.</text>
        <dbReference type="EC" id="5.6.2.4"/>
    </reaction>
</comment>
<dbReference type="EC" id="3.1.11.5" evidence="15"/>
<keyword evidence="4 15" id="KW-0227">DNA damage</keyword>
<name>A0A1H1VKK2_9ACTN</name>
<dbReference type="InterPro" id="IPR014017">
    <property type="entry name" value="DNA_helicase_UvrD-like_C"/>
</dbReference>
<evidence type="ECO:0000256" key="17">
    <source>
        <dbReference type="SAM" id="MobiDB-lite"/>
    </source>
</evidence>
<feature type="region of interest" description="Disordered" evidence="17">
    <location>
        <begin position="821"/>
        <end position="866"/>
    </location>
</feature>
<evidence type="ECO:0000256" key="7">
    <source>
        <dbReference type="ARBA" id="ARBA00022839"/>
    </source>
</evidence>
<dbReference type="GO" id="GO:0008854">
    <property type="term" value="F:exodeoxyribonuclease V activity"/>
    <property type="evidence" value="ECO:0007669"/>
    <property type="project" value="UniProtKB-EC"/>
</dbReference>
<organism evidence="20 21">
    <name type="scientific">Friedmanniella luteola</name>
    <dbReference type="NCBI Taxonomy" id="546871"/>
    <lineage>
        <taxon>Bacteria</taxon>
        <taxon>Bacillati</taxon>
        <taxon>Actinomycetota</taxon>
        <taxon>Actinomycetes</taxon>
        <taxon>Propionibacteriales</taxon>
        <taxon>Nocardioidaceae</taxon>
        <taxon>Friedmanniella</taxon>
    </lineage>
</organism>
<evidence type="ECO:0000256" key="15">
    <source>
        <dbReference type="HAMAP-Rule" id="MF_01485"/>
    </source>
</evidence>
<dbReference type="EMBL" id="LT629749">
    <property type="protein sequence ID" value="SDS85484.1"/>
    <property type="molecule type" value="Genomic_DNA"/>
</dbReference>
<evidence type="ECO:0000256" key="2">
    <source>
        <dbReference type="ARBA" id="ARBA00022723"/>
    </source>
</evidence>
<feature type="region of interest" description="DNA-binding and helicase activity, interacts with RecC" evidence="15">
    <location>
        <begin position="1"/>
        <end position="770"/>
    </location>
</feature>
<feature type="domain" description="UvrD-like helicase ATP-binding" evidence="18">
    <location>
        <begin position="12"/>
        <end position="347"/>
    </location>
</feature>
<comment type="catalytic activity">
    <reaction evidence="14 15">
        <text>ATP + H2O = ADP + phosphate + H(+)</text>
        <dbReference type="Rhea" id="RHEA:13065"/>
        <dbReference type="ChEBI" id="CHEBI:15377"/>
        <dbReference type="ChEBI" id="CHEBI:15378"/>
        <dbReference type="ChEBI" id="CHEBI:30616"/>
        <dbReference type="ChEBI" id="CHEBI:43474"/>
        <dbReference type="ChEBI" id="CHEBI:456216"/>
        <dbReference type="EC" id="5.6.2.4"/>
    </reaction>
</comment>
<keyword evidence="7 15" id="KW-0269">Exonuclease</keyword>
<feature type="binding site" evidence="15">
    <location>
        <position position="875"/>
    </location>
    <ligand>
        <name>Mg(2+)</name>
        <dbReference type="ChEBI" id="CHEBI:18420"/>
    </ligand>
</feature>
<evidence type="ECO:0000256" key="8">
    <source>
        <dbReference type="ARBA" id="ARBA00022840"/>
    </source>
</evidence>
<comment type="domain">
    <text evidence="15">The C-terminal domain has nuclease activity and interacts with RecD. It interacts with RecA, facilitating its loading onto ssDNA.</text>
</comment>
<dbReference type="InterPro" id="IPR027417">
    <property type="entry name" value="P-loop_NTPase"/>
</dbReference>
<evidence type="ECO:0000256" key="12">
    <source>
        <dbReference type="ARBA" id="ARBA00023235"/>
    </source>
</evidence>
<keyword evidence="8 15" id="KW-0067">ATP-binding</keyword>
<keyword evidence="5 15" id="KW-0378">Hydrolase</keyword>
<evidence type="ECO:0000259" key="19">
    <source>
        <dbReference type="PROSITE" id="PS51217"/>
    </source>
</evidence>
<keyword evidence="2 15" id="KW-0479">Metal-binding</keyword>
<feature type="binding site" evidence="15">
    <location>
        <position position="1031"/>
    </location>
    <ligand>
        <name>Mg(2+)</name>
        <dbReference type="ChEBI" id="CHEBI:18420"/>
    </ligand>
</feature>
<dbReference type="GO" id="GO:0000724">
    <property type="term" value="P:double-strand break repair via homologous recombination"/>
    <property type="evidence" value="ECO:0007669"/>
    <property type="project" value="UniProtKB-UniRule"/>
</dbReference>
<dbReference type="GO" id="GO:0005829">
    <property type="term" value="C:cytosol"/>
    <property type="evidence" value="ECO:0007669"/>
    <property type="project" value="TreeGrafter"/>
</dbReference>
<evidence type="ECO:0000259" key="18">
    <source>
        <dbReference type="PROSITE" id="PS51198"/>
    </source>
</evidence>
<sequence length="1144" mass="122363">MSTATSTPPDRTEELEAFDVRGPLPGGTTVLEASAGTGKTFTIAALTARYLAEGVVELGDLMLVTFGRNASLELRLRVRERLVATEAALRAVRRGDPRPAVDEVGALLCDAPPAELDARHARVARALAEFDAATIATTHEFCLQMLDGLGVLGDREPQAVFVEHLGDLVREVTSDVYLRRYAAEGRSPFASFEDALDVAQRAVTAVHATLVPAAGDPDEATDAAERVGFVAEVRAEVERRKLAGRLFTYDDMLTRLRDALADPRWGEVAADRLRSRYRVVMVDEFQDTDPVQWEILRRAFHGHATLILIGDPKQAIYAFRGADVFSYLDAREEAGTVRTLATNWRSDAAVVGSLGTLMGGAALGDPRIVVRPVAAHHGGRRLRSADGSSPAPLRLRVRPHEADADEPPLVGDVRPQILTDLVADVTSTLAGGAELHLGGGWRPVRPADIAVLVRTNDRGEEIREALVAAGVPAVMLGAGSVFTSPMAAEWLTLLTALEQPRQQLARRAALTPFVGWTFTQLADATEDQLTDLAQRVRWWSRVLAGRGVAALMETLTADTGLPERLLGTVGGERRLTDLRHLAEALHAAMVAGPLGVGALRAWLQDRVTEARARLAGDGTRRLETDAEAVTVVTVHRSKGLEYPLVYLPDAWDRHVSGKDEGRTLMLHEAGRAVLDVGGRSGPGRHDRFRTALEEDAGENLRLLYVALTRAQCQVVAWWAPSHNTPGSALQRFLYRSRSSEGEVPAASYPLSGDPSALPGLGDDVVVEPLVPRAVTPWQAGATDVPAMAVRTFTRPLDLRWRRTSYSALTAAVHGVEQVSAAVGSEAEPLHEDDEAAPAVGTPEDGSPGAVADAALDRPSPMGDLPSGVDFGTAVHSVFELVDPTADDLAAELRRATAVALGRGGGGLGVDALATALLPSFLTPLGPLAGGRRLADIPPRDRLAELTFEMPLAGGDAAGGGGGGARGEVTVGRLAPLVRRHLGAADPLRRYAELLEHPTLAEQPLRGYLNGSIDAVLRVPDAAGVPRYLVVDYKTNWLGSFDGRPLTVGDYTPPRLAEAMMAAHYPLQALLYGVAVHRLLRWRQPGYEPATHLGGVLYLFVRGMAGADTPQVDGVPCGVFSWRPPAGLVTDLSDLLDGRDPEETR</sequence>
<dbReference type="GO" id="GO:0009338">
    <property type="term" value="C:exodeoxyribonuclease V complex"/>
    <property type="evidence" value="ECO:0007669"/>
    <property type="project" value="TreeGrafter"/>
</dbReference>
<evidence type="ECO:0000256" key="6">
    <source>
        <dbReference type="ARBA" id="ARBA00022806"/>
    </source>
</evidence>
<keyword evidence="12 15" id="KW-0413">Isomerase</keyword>
<dbReference type="Gene3D" id="3.40.50.300">
    <property type="entry name" value="P-loop containing nucleotide triphosphate hydrolases"/>
    <property type="match status" value="2"/>
</dbReference>
<dbReference type="RefSeq" id="WP_091413201.1">
    <property type="nucleotide sequence ID" value="NZ_LT629749.1"/>
</dbReference>
<keyword evidence="21" id="KW-1185">Reference proteome</keyword>
<evidence type="ECO:0000313" key="20">
    <source>
        <dbReference type="EMBL" id="SDS85484.1"/>
    </source>
</evidence>
<keyword evidence="9 15" id="KW-0460">Magnesium</keyword>
<dbReference type="InterPro" id="IPR014016">
    <property type="entry name" value="UvrD-like_ATP-bd"/>
</dbReference>
<dbReference type="Pfam" id="PF13361">
    <property type="entry name" value="UvrD_C"/>
    <property type="match status" value="1"/>
</dbReference>
<dbReference type="HAMAP" id="MF_01485">
    <property type="entry name" value="RecB"/>
    <property type="match status" value="1"/>
</dbReference>
<dbReference type="Proteomes" id="UP000199092">
    <property type="component" value="Chromosome I"/>
</dbReference>
<evidence type="ECO:0000256" key="14">
    <source>
        <dbReference type="ARBA" id="ARBA00048988"/>
    </source>
</evidence>